<dbReference type="Gene3D" id="3.30.565.10">
    <property type="entry name" value="Histidine kinase-like ATPase, C-terminal domain"/>
    <property type="match status" value="1"/>
</dbReference>
<keyword evidence="3" id="KW-0418">Kinase</keyword>
<gene>
    <name evidence="3" type="ORF">AsAng_0014280</name>
</gene>
<dbReference type="EMBL" id="AP026867">
    <property type="protein sequence ID" value="BDS10719.1"/>
    <property type="molecule type" value="Genomic_DNA"/>
</dbReference>
<evidence type="ECO:0000313" key="4">
    <source>
        <dbReference type="Proteomes" id="UP001060919"/>
    </source>
</evidence>
<dbReference type="PANTHER" id="PTHR34220">
    <property type="entry name" value="SENSOR HISTIDINE KINASE YPDA"/>
    <property type="match status" value="1"/>
</dbReference>
<dbReference type="InterPro" id="IPR010559">
    <property type="entry name" value="Sig_transdc_His_kin_internal"/>
</dbReference>
<evidence type="ECO:0000259" key="2">
    <source>
        <dbReference type="Pfam" id="PF06580"/>
    </source>
</evidence>
<dbReference type="Proteomes" id="UP001060919">
    <property type="component" value="Chromosome"/>
</dbReference>
<feature type="transmembrane region" description="Helical" evidence="1">
    <location>
        <begin position="69"/>
        <end position="87"/>
    </location>
</feature>
<feature type="transmembrane region" description="Helical" evidence="1">
    <location>
        <begin position="12"/>
        <end position="31"/>
    </location>
</feature>
<dbReference type="GO" id="GO:0016020">
    <property type="term" value="C:membrane"/>
    <property type="evidence" value="ECO:0007669"/>
    <property type="project" value="InterPro"/>
</dbReference>
<feature type="transmembrane region" description="Helical" evidence="1">
    <location>
        <begin position="43"/>
        <end position="62"/>
    </location>
</feature>
<evidence type="ECO:0000256" key="1">
    <source>
        <dbReference type="SAM" id="Phobius"/>
    </source>
</evidence>
<organism evidence="3 4">
    <name type="scientific">Aureispira anguillae</name>
    <dbReference type="NCBI Taxonomy" id="2864201"/>
    <lineage>
        <taxon>Bacteria</taxon>
        <taxon>Pseudomonadati</taxon>
        <taxon>Bacteroidota</taxon>
        <taxon>Saprospiria</taxon>
        <taxon>Saprospirales</taxon>
        <taxon>Saprospiraceae</taxon>
        <taxon>Aureispira</taxon>
    </lineage>
</organism>
<name>A0A916DPR7_9BACT</name>
<keyword evidence="3" id="KW-0808">Transferase</keyword>
<accession>A0A916DPR7</accession>
<protein>
    <submittedName>
        <fullName evidence="3">Histidine kinase</fullName>
    </submittedName>
</protein>
<proteinExistence type="predicted"/>
<keyword evidence="1" id="KW-1133">Transmembrane helix</keyword>
<keyword evidence="1" id="KW-0812">Transmembrane</keyword>
<keyword evidence="1" id="KW-0472">Membrane</keyword>
<dbReference type="InterPro" id="IPR036890">
    <property type="entry name" value="HATPase_C_sf"/>
</dbReference>
<dbReference type="RefSeq" id="WP_264791989.1">
    <property type="nucleotide sequence ID" value="NZ_AP026867.1"/>
</dbReference>
<keyword evidence="4" id="KW-1185">Reference proteome</keyword>
<dbReference type="Pfam" id="PF06580">
    <property type="entry name" value="His_kinase"/>
    <property type="match status" value="1"/>
</dbReference>
<dbReference type="GO" id="GO:0000155">
    <property type="term" value="F:phosphorelay sensor kinase activity"/>
    <property type="evidence" value="ECO:0007669"/>
    <property type="project" value="InterPro"/>
</dbReference>
<reference evidence="3" key="1">
    <citation type="submission" date="2022-09" db="EMBL/GenBank/DDBJ databases">
        <title>Aureispira anguillicida sp. nov., isolated from Leptocephalus of Japanese eel Anguilla japonica.</title>
        <authorList>
            <person name="Yuasa K."/>
            <person name="Mekata T."/>
            <person name="Ikunari K."/>
        </authorList>
    </citation>
    <scope>NUCLEOTIDE SEQUENCE</scope>
    <source>
        <strain evidence="3">EL160426</strain>
    </source>
</reference>
<feature type="transmembrane region" description="Helical" evidence="1">
    <location>
        <begin position="107"/>
        <end position="129"/>
    </location>
</feature>
<dbReference type="AlphaFoldDB" id="A0A916DPR7"/>
<dbReference type="KEGG" id="aup:AsAng_0014280"/>
<feature type="domain" description="Signal transduction histidine kinase internal region" evidence="2">
    <location>
        <begin position="148"/>
        <end position="226"/>
    </location>
</feature>
<dbReference type="PANTHER" id="PTHR34220:SF7">
    <property type="entry name" value="SENSOR HISTIDINE KINASE YPDA"/>
    <property type="match status" value="1"/>
</dbReference>
<dbReference type="InterPro" id="IPR050640">
    <property type="entry name" value="Bact_2-comp_sensor_kinase"/>
</dbReference>
<sequence length="340" mass="39587">MKNIIKYWQQAALEMLFQVVLHLIVFVFYAFDWNSPGVEPFEVAFFFNYALVAFLINYLLLPRYLYAKAYLKFAFFVILLMAAALLIEEFVLEQIYFPYTRAQKFPGVFYTMLDILPVTVILIGFKFAWDALRKERELKDLQATIKESELQFLKSQINPHFLFNNMNNLYAHTIEQSPKTPEIILGLSAVLRYMLYDCKAEYVLLSKEIEHLQNFINISELQIEDRGSVCFAADLKGDYHIAPLILVVFVENAFKHSTASQSSNIFIEVKVVVKEEGELMFSCINSFEEQSNTEHLSNGIGLENVQKRLDLLYPDSYELTFKEEDNLFKVFLLLKLNQVA</sequence>
<evidence type="ECO:0000313" key="3">
    <source>
        <dbReference type="EMBL" id="BDS10719.1"/>
    </source>
</evidence>